<protein>
    <submittedName>
        <fullName evidence="1">Uncharacterized protein</fullName>
    </submittedName>
</protein>
<dbReference type="AlphaFoldDB" id="A0A0W8EEW9"/>
<dbReference type="EMBL" id="LNQE01001765">
    <property type="protein sequence ID" value="KUG07138.1"/>
    <property type="molecule type" value="Genomic_DNA"/>
</dbReference>
<comment type="caution">
    <text evidence="1">The sequence shown here is derived from an EMBL/GenBank/DDBJ whole genome shotgun (WGS) entry which is preliminary data.</text>
</comment>
<accession>A0A0W8EEW9</accession>
<evidence type="ECO:0000313" key="1">
    <source>
        <dbReference type="EMBL" id="KUG07138.1"/>
    </source>
</evidence>
<gene>
    <name evidence="1" type="ORF">ASZ90_016751</name>
</gene>
<reference evidence="1" key="1">
    <citation type="journal article" date="2015" name="Proc. Natl. Acad. Sci. U.S.A.">
        <title>Networks of energetic and metabolic interactions define dynamics in microbial communities.</title>
        <authorList>
            <person name="Embree M."/>
            <person name="Liu J.K."/>
            <person name="Al-Bassam M.M."/>
            <person name="Zengler K."/>
        </authorList>
    </citation>
    <scope>NUCLEOTIDE SEQUENCE</scope>
</reference>
<name>A0A0W8EEW9_9ZZZZ</name>
<sequence>MGCSRHPVGFPGCILRVIVRVRDRAEFNLRWRPEPGAVVPPAIGVDPGEITGVLDRHVDVGVPQVAGVRRSGSRSPVPGRVLCREGILIDEGPVLDDQGDPDIREDLQAVRVHPGIVGSLYHVLIDLVCQQVPGSLACVDIEPGDTVRMVMVEHQTCTLLVGIVEGQDPLWRVRSAVQHIGDIVHTHSTGVIRILPVRGCPLVRSTITDPRGCTTVKVKGCPVLGVIEIPARGHIHLERTHPCSHDGLVDRDEQVAVRSRGEIVDKPDPDRLVRLCHDKGSEVMELVEGGSDIYLAVSAQAGCGEVRVQLLIELPEFDLVVITAHQ</sequence>
<proteinExistence type="predicted"/>
<organism evidence="1">
    <name type="scientific">hydrocarbon metagenome</name>
    <dbReference type="NCBI Taxonomy" id="938273"/>
    <lineage>
        <taxon>unclassified sequences</taxon>
        <taxon>metagenomes</taxon>
        <taxon>ecological metagenomes</taxon>
    </lineage>
</organism>